<proteinExistence type="predicted"/>
<dbReference type="GeneID" id="75067142"/>
<dbReference type="PANTHER" id="PTHR30185">
    <property type="entry name" value="CRYPTIC BETA-GLUCOSIDE BGL OPERON ANTITERMINATOR"/>
    <property type="match status" value="1"/>
</dbReference>
<evidence type="ECO:0000313" key="7">
    <source>
        <dbReference type="EMBL" id="EDP21012.1"/>
    </source>
</evidence>
<keyword evidence="2" id="KW-0805">Transcription regulation</keyword>
<sequence>MLSTKDVIQYLNQHGNVQAIEDMAAFFSVTPRTIRNHLRSVQDAYPACLQVGRGQVKLLKQIPEESSPSAQVPSSQQERSRYILRALLSRSEPMDLDELAASLFISEVTLQNEVKLIRHEIAEYHLSLRTKNNTLFISGSEKDKKRLMIHLIYNEAQHTLVSMETLHAIFPRYDIQKIRSDILACLNSQHFFIDEYSLTNLLLHMLITMDQLGTAPNAPRYEVSTDLIELNRHFVSIIDSICTELEREYGIVFTRSNKYQFTLLLMTRAVRNQDVSLPSRATLSIHPSTMRLVDSIVQAVKQVYDIDLTDIDFFIPFALHIDNMLVRIRQNVSVHNPLLHSIKAMSPIIYDIAVYISNLINHQEHVQLCEDEIAYIALHIGARIQDIYNRRGKLCAVLLCPQYYSYDHRQFDRLQSYFSDDLTIESVVTAPHELAGLKCDMILSTLPLTAEPPVVLISNFISSNDRQAISDVIHRLKAAREKERLISLLQTLIDADLFTPGADYADRESAIRTIGGQMCARGIVPQEFIESTLEREQISPTNFGMIAIPHPSDCRAARSAIAVSLLRKPLSWGTSSVRIIFMICVSKSDLSDFSDIFSYLPRVCSDYKTLEQLASASSYPDFIQILGGLCAE</sequence>
<dbReference type="InterPro" id="IPR016152">
    <property type="entry name" value="PTrfase/Anion_transptr"/>
</dbReference>
<dbReference type="SUPFAM" id="SSF63520">
    <property type="entry name" value="PTS-regulatory domain, PRD"/>
    <property type="match status" value="1"/>
</dbReference>
<organism evidence="7 8">
    <name type="scientific">Faecalibacterium prausnitzii M21/2</name>
    <dbReference type="NCBI Taxonomy" id="411485"/>
    <lineage>
        <taxon>Bacteria</taxon>
        <taxon>Bacillati</taxon>
        <taxon>Bacillota</taxon>
        <taxon>Clostridia</taxon>
        <taxon>Eubacteriales</taxon>
        <taxon>Oscillospiraceae</taxon>
        <taxon>Faecalibacterium</taxon>
    </lineage>
</organism>
<feature type="domain" description="PRD" evidence="6">
    <location>
        <begin position="284"/>
        <end position="390"/>
    </location>
</feature>
<dbReference type="Pfam" id="PF00359">
    <property type="entry name" value="PTS_EIIA_2"/>
    <property type="match status" value="1"/>
</dbReference>
<keyword evidence="3" id="KW-0010">Activator</keyword>
<evidence type="ECO:0000259" key="6">
    <source>
        <dbReference type="PROSITE" id="PS51372"/>
    </source>
</evidence>
<dbReference type="InterPro" id="IPR011608">
    <property type="entry name" value="PRD"/>
</dbReference>
<comment type="caution">
    <text evidence="7">The sequence shown here is derived from an EMBL/GenBank/DDBJ whole genome shotgun (WGS) entry which is preliminary data.</text>
</comment>
<name>A8SDV4_9FIRM</name>
<evidence type="ECO:0000256" key="3">
    <source>
        <dbReference type="ARBA" id="ARBA00023159"/>
    </source>
</evidence>
<reference evidence="7 8" key="2">
    <citation type="submission" date="2007-09" db="EMBL/GenBank/DDBJ databases">
        <authorList>
            <person name="Fulton L."/>
            <person name="Clifton S."/>
            <person name="Fulton B."/>
            <person name="Xu J."/>
            <person name="Minx P."/>
            <person name="Pepin K.H."/>
            <person name="Johnson M."/>
            <person name="Thiruvilangam P."/>
            <person name="Bhonagiri V."/>
            <person name="Nash W.E."/>
            <person name="Mardis E.R."/>
            <person name="Wilson R.K."/>
        </authorList>
    </citation>
    <scope>NUCLEOTIDE SEQUENCE [LARGE SCALE GENOMIC DNA]</scope>
    <source>
        <strain evidence="7 8">M21/2</strain>
    </source>
</reference>
<dbReference type="HOGENOM" id="CLU_013442_5_2_9"/>
<keyword evidence="1" id="KW-0677">Repeat</keyword>
<evidence type="ECO:0000256" key="4">
    <source>
        <dbReference type="ARBA" id="ARBA00023163"/>
    </source>
</evidence>
<evidence type="ECO:0000313" key="8">
    <source>
        <dbReference type="Proteomes" id="UP000005945"/>
    </source>
</evidence>
<dbReference type="Pfam" id="PF05043">
    <property type="entry name" value="Mga"/>
    <property type="match status" value="1"/>
</dbReference>
<dbReference type="Pfam" id="PF00874">
    <property type="entry name" value="PRD"/>
    <property type="match status" value="1"/>
</dbReference>
<gene>
    <name evidence="7" type="ORF">FAEPRAM212_02340</name>
</gene>
<dbReference type="InterPro" id="IPR007737">
    <property type="entry name" value="Mga_HTH"/>
</dbReference>
<dbReference type="InterPro" id="IPR036634">
    <property type="entry name" value="PRD_sf"/>
</dbReference>
<reference evidence="7 8" key="1">
    <citation type="submission" date="2007-09" db="EMBL/GenBank/DDBJ databases">
        <title>Draft genome sequence of Faecalibacterium prausnitzii M21/2.</title>
        <authorList>
            <person name="Sudarsanam P."/>
            <person name="Ley R."/>
            <person name="Guruge J."/>
            <person name="Turnbaugh P.J."/>
            <person name="Mahowald M."/>
            <person name="Liep D."/>
            <person name="Gordon J."/>
        </authorList>
    </citation>
    <scope>NUCLEOTIDE SEQUENCE [LARGE SCALE GENOMIC DNA]</scope>
    <source>
        <strain evidence="7 8">M21/2</strain>
    </source>
</reference>
<evidence type="ECO:0000256" key="1">
    <source>
        <dbReference type="ARBA" id="ARBA00022737"/>
    </source>
</evidence>
<protein>
    <submittedName>
        <fullName evidence="7">PRD domain protein</fullName>
    </submittedName>
</protein>
<dbReference type="RefSeq" id="WP_005920879.1">
    <property type="nucleotide sequence ID" value="NZ_DS483482.1"/>
</dbReference>
<dbReference type="InterPro" id="IPR050661">
    <property type="entry name" value="BglG_antiterminators"/>
</dbReference>
<dbReference type="InterPro" id="IPR036388">
    <property type="entry name" value="WH-like_DNA-bd_sf"/>
</dbReference>
<dbReference type="Gene3D" id="3.40.930.10">
    <property type="entry name" value="Mannitol-specific EII, Chain A"/>
    <property type="match status" value="1"/>
</dbReference>
<dbReference type="Gene3D" id="1.10.1790.10">
    <property type="entry name" value="PRD domain"/>
    <property type="match status" value="1"/>
</dbReference>
<evidence type="ECO:0000259" key="5">
    <source>
        <dbReference type="PROSITE" id="PS51094"/>
    </source>
</evidence>
<dbReference type="Proteomes" id="UP000005945">
    <property type="component" value="Unassembled WGS sequence"/>
</dbReference>
<dbReference type="Gene3D" id="1.10.10.10">
    <property type="entry name" value="Winged helix-like DNA-binding domain superfamily/Winged helix DNA-binding domain"/>
    <property type="match status" value="1"/>
</dbReference>
<dbReference type="GO" id="GO:0006355">
    <property type="term" value="P:regulation of DNA-templated transcription"/>
    <property type="evidence" value="ECO:0007669"/>
    <property type="project" value="InterPro"/>
</dbReference>
<dbReference type="SUPFAM" id="SSF55804">
    <property type="entry name" value="Phoshotransferase/anion transport protein"/>
    <property type="match status" value="1"/>
</dbReference>
<accession>A8SDV4</accession>
<dbReference type="PANTHER" id="PTHR30185:SF12">
    <property type="entry name" value="TRANSCRIPTIONAL REGULATOR MANR"/>
    <property type="match status" value="1"/>
</dbReference>
<dbReference type="PROSITE" id="PS51372">
    <property type="entry name" value="PRD_2"/>
    <property type="match status" value="1"/>
</dbReference>
<dbReference type="EMBL" id="ABED02000028">
    <property type="protein sequence ID" value="EDP21012.1"/>
    <property type="molecule type" value="Genomic_DNA"/>
</dbReference>
<evidence type="ECO:0000256" key="2">
    <source>
        <dbReference type="ARBA" id="ARBA00023015"/>
    </source>
</evidence>
<feature type="domain" description="PTS EIIA type-2" evidence="5">
    <location>
        <begin position="491"/>
        <end position="629"/>
    </location>
</feature>
<dbReference type="InterPro" id="IPR002178">
    <property type="entry name" value="PTS_EIIA_type-2_dom"/>
</dbReference>
<dbReference type="PROSITE" id="PS51094">
    <property type="entry name" value="PTS_EIIA_TYPE_2"/>
    <property type="match status" value="1"/>
</dbReference>
<dbReference type="AlphaFoldDB" id="A8SDV4"/>
<keyword evidence="4" id="KW-0804">Transcription</keyword>